<organism evidence="1 2">
    <name type="scientific">Penicillium chermesinum</name>
    <dbReference type="NCBI Taxonomy" id="63820"/>
    <lineage>
        <taxon>Eukaryota</taxon>
        <taxon>Fungi</taxon>
        <taxon>Dikarya</taxon>
        <taxon>Ascomycota</taxon>
        <taxon>Pezizomycotina</taxon>
        <taxon>Eurotiomycetes</taxon>
        <taxon>Eurotiomycetidae</taxon>
        <taxon>Eurotiales</taxon>
        <taxon>Aspergillaceae</taxon>
        <taxon>Penicillium</taxon>
    </lineage>
</organism>
<reference evidence="1" key="1">
    <citation type="submission" date="2022-11" db="EMBL/GenBank/DDBJ databases">
        <authorList>
            <person name="Petersen C."/>
        </authorList>
    </citation>
    <scope>NUCLEOTIDE SEQUENCE</scope>
    <source>
        <strain evidence="1">IBT 19713</strain>
    </source>
</reference>
<comment type="caution">
    <text evidence="1">The sequence shown here is derived from an EMBL/GenBank/DDBJ whole genome shotgun (WGS) entry which is preliminary data.</text>
</comment>
<reference evidence="1" key="2">
    <citation type="journal article" date="2023" name="IMA Fungus">
        <title>Comparative genomic study of the Penicillium genus elucidates a diverse pangenome and 15 lateral gene transfer events.</title>
        <authorList>
            <person name="Petersen C."/>
            <person name="Sorensen T."/>
            <person name="Nielsen M.R."/>
            <person name="Sondergaard T.E."/>
            <person name="Sorensen J.L."/>
            <person name="Fitzpatrick D.A."/>
            <person name="Frisvad J.C."/>
            <person name="Nielsen K.L."/>
        </authorList>
    </citation>
    <scope>NUCLEOTIDE SEQUENCE</scope>
    <source>
        <strain evidence="1">IBT 19713</strain>
    </source>
</reference>
<evidence type="ECO:0000313" key="1">
    <source>
        <dbReference type="EMBL" id="KAJ5239988.1"/>
    </source>
</evidence>
<gene>
    <name evidence="1" type="ORF">N7468_004607</name>
</gene>
<dbReference type="GeneID" id="83201207"/>
<dbReference type="EMBL" id="JAPQKS010000003">
    <property type="protein sequence ID" value="KAJ5239988.1"/>
    <property type="molecule type" value="Genomic_DNA"/>
</dbReference>
<dbReference type="AlphaFoldDB" id="A0A9W9P8R8"/>
<keyword evidence="2" id="KW-1185">Reference proteome</keyword>
<protein>
    <submittedName>
        <fullName evidence="1">Uncharacterized protein</fullName>
    </submittedName>
</protein>
<dbReference type="RefSeq" id="XP_058332907.1">
    <property type="nucleotide sequence ID" value="XM_058473904.1"/>
</dbReference>
<accession>A0A9W9P8R8</accession>
<sequence>MKDKKFTKSGGKRMSIRLAVTPAAKTTKISIVIYHGAAPETAGHHHVALHIQFEGSEELIAYMSNTFAAHSFLGGTRHAGRGEQTIEALLFVAFAPNTLTRGMLDDILARTRIREDGHEGGEEWSCQEWVKEALLELELAGAITANERTEGIAKMFESISDSEDPDRM</sequence>
<proteinExistence type="predicted"/>
<name>A0A9W9P8R8_9EURO</name>
<evidence type="ECO:0000313" key="2">
    <source>
        <dbReference type="Proteomes" id="UP001150941"/>
    </source>
</evidence>
<dbReference type="Proteomes" id="UP001150941">
    <property type="component" value="Unassembled WGS sequence"/>
</dbReference>